<dbReference type="InterPro" id="IPR021858">
    <property type="entry name" value="Fun_TF"/>
</dbReference>
<accession>A0A9P4XHG7</accession>
<organism evidence="4 5">
    <name type="scientific">Trichoderma lentiforme</name>
    <dbReference type="NCBI Taxonomy" id="1567552"/>
    <lineage>
        <taxon>Eukaryota</taxon>
        <taxon>Fungi</taxon>
        <taxon>Dikarya</taxon>
        <taxon>Ascomycota</taxon>
        <taxon>Pezizomycotina</taxon>
        <taxon>Sordariomycetes</taxon>
        <taxon>Hypocreomycetidae</taxon>
        <taxon>Hypocreales</taxon>
        <taxon>Hypocreaceae</taxon>
        <taxon>Trichoderma</taxon>
    </lineage>
</organism>
<sequence>MDTSCYTCRNRRVECRMDQPPCRKCTQAGLECTQTRPLRWARGATYRIKKTGKTAADKPVISKKTTLFGPRLAARDVSHVQTATLPGSVLVTNGGDRDSRCVCKLFIMYDSTVNPLRNVIGAAFDSPLLLSSIIALSSRHRANSKLSYSQGGLVTPSTILTDTDHTALRFKHKTLRGLSDAVSDPKLRALDATITSAFLLLFLDLLESGSGTWNIHLQGVKKLITKIEAHTRPKRTAQQDFGTYLISIREFVSRQIYVIENLGPTYANPEILTNTSIPLQATKQPLQQKLEHSYLGCPEYILDALGAFSSCRDFLLSSQPRSEADLETRIRRVDDVLRSMESFDCDSWAATLPRLPSTSVQIQELSKLAESYKLGAQIYGRRILDTLTGKETSQDHLVRRLISVIHELESDANLFKCILWPMVIAGLESREQVDREFISGCLEKFWLETRCLNVVNTGTILRRLWQWEEREDSTPKHWIFRIGQLGGDWLLV</sequence>
<dbReference type="EMBL" id="QLNT01000005">
    <property type="protein sequence ID" value="KAF3074031.1"/>
    <property type="molecule type" value="Genomic_DNA"/>
</dbReference>
<comment type="caution">
    <text evidence="4">The sequence shown here is derived from an EMBL/GenBank/DDBJ whole genome shotgun (WGS) entry which is preliminary data.</text>
</comment>
<dbReference type="PANTHER" id="PTHR37534:SF8">
    <property type="entry name" value="ZN(II)2CYS6 TRANSCRIPTION FACTOR (EUROFUNG)"/>
    <property type="match status" value="1"/>
</dbReference>
<comment type="subcellular location">
    <subcellularLocation>
        <location evidence="1">Nucleus</location>
    </subcellularLocation>
</comment>
<dbReference type="InterPro" id="IPR001138">
    <property type="entry name" value="Zn2Cys6_DnaBD"/>
</dbReference>
<dbReference type="SUPFAM" id="SSF57701">
    <property type="entry name" value="Zn2/Cys6 DNA-binding domain"/>
    <property type="match status" value="1"/>
</dbReference>
<feature type="domain" description="Zn(2)-C6 fungal-type" evidence="3">
    <location>
        <begin position="4"/>
        <end position="34"/>
    </location>
</feature>
<dbReference type="Gene3D" id="4.10.240.10">
    <property type="entry name" value="Zn(2)-C6 fungal-type DNA-binding domain"/>
    <property type="match status" value="1"/>
</dbReference>
<dbReference type="AlphaFoldDB" id="A0A9P4XHG7"/>
<protein>
    <recommendedName>
        <fullName evidence="3">Zn(2)-C6 fungal-type domain-containing protein</fullName>
    </recommendedName>
</protein>
<dbReference type="InterPro" id="IPR036864">
    <property type="entry name" value="Zn2-C6_fun-type_DNA-bd_sf"/>
</dbReference>
<evidence type="ECO:0000313" key="5">
    <source>
        <dbReference type="Proteomes" id="UP000801864"/>
    </source>
</evidence>
<reference evidence="4 5" key="1">
    <citation type="submission" date="2018-06" db="EMBL/GenBank/DDBJ databases">
        <title>Genome analysis of cellulolytic fungus Trichoderma lentiforme CFAM-422.</title>
        <authorList>
            <person name="Steindorff A.S."/>
            <person name="Formighieri E.F."/>
            <person name="Midorikawa G.E.O."/>
            <person name="Tamietti M.S."/>
            <person name="Ramos E.Z."/>
            <person name="Silva A.S."/>
            <person name="Bon E.P.S."/>
            <person name="Mendes T.D."/>
            <person name="Damaso M.C.T."/>
            <person name="Favaro L.C.L."/>
        </authorList>
    </citation>
    <scope>NUCLEOTIDE SEQUENCE [LARGE SCALE GENOMIC DNA]</scope>
    <source>
        <strain evidence="4 5">CFAM-422</strain>
    </source>
</reference>
<dbReference type="PROSITE" id="PS00463">
    <property type="entry name" value="ZN2_CY6_FUNGAL_1"/>
    <property type="match status" value="1"/>
</dbReference>
<evidence type="ECO:0000313" key="4">
    <source>
        <dbReference type="EMBL" id="KAF3074031.1"/>
    </source>
</evidence>
<dbReference type="Pfam" id="PF00172">
    <property type="entry name" value="Zn_clus"/>
    <property type="match status" value="1"/>
</dbReference>
<evidence type="ECO:0000256" key="1">
    <source>
        <dbReference type="ARBA" id="ARBA00004123"/>
    </source>
</evidence>
<dbReference type="GO" id="GO:0000976">
    <property type="term" value="F:transcription cis-regulatory region binding"/>
    <property type="evidence" value="ECO:0007669"/>
    <property type="project" value="TreeGrafter"/>
</dbReference>
<dbReference type="GO" id="GO:0045944">
    <property type="term" value="P:positive regulation of transcription by RNA polymerase II"/>
    <property type="evidence" value="ECO:0007669"/>
    <property type="project" value="TreeGrafter"/>
</dbReference>
<dbReference type="SMART" id="SM00066">
    <property type="entry name" value="GAL4"/>
    <property type="match status" value="1"/>
</dbReference>
<evidence type="ECO:0000259" key="3">
    <source>
        <dbReference type="PROSITE" id="PS50048"/>
    </source>
</evidence>
<dbReference type="Proteomes" id="UP000801864">
    <property type="component" value="Unassembled WGS sequence"/>
</dbReference>
<dbReference type="GO" id="GO:0000981">
    <property type="term" value="F:DNA-binding transcription factor activity, RNA polymerase II-specific"/>
    <property type="evidence" value="ECO:0007669"/>
    <property type="project" value="InterPro"/>
</dbReference>
<keyword evidence="2" id="KW-0539">Nucleus</keyword>
<dbReference type="GO" id="GO:0005634">
    <property type="term" value="C:nucleus"/>
    <property type="evidence" value="ECO:0007669"/>
    <property type="project" value="UniProtKB-SubCell"/>
</dbReference>
<dbReference type="CDD" id="cd00067">
    <property type="entry name" value="GAL4"/>
    <property type="match status" value="1"/>
</dbReference>
<keyword evidence="5" id="KW-1185">Reference proteome</keyword>
<dbReference type="PROSITE" id="PS50048">
    <property type="entry name" value="ZN2_CY6_FUNGAL_2"/>
    <property type="match status" value="1"/>
</dbReference>
<gene>
    <name evidence="4" type="ORF">CFAM422_003753</name>
</gene>
<dbReference type="GO" id="GO:0008270">
    <property type="term" value="F:zinc ion binding"/>
    <property type="evidence" value="ECO:0007669"/>
    <property type="project" value="InterPro"/>
</dbReference>
<dbReference type="Pfam" id="PF11951">
    <property type="entry name" value="Fungal_trans_2"/>
    <property type="match status" value="1"/>
</dbReference>
<proteinExistence type="predicted"/>
<name>A0A9P4XHG7_9HYPO</name>
<dbReference type="PANTHER" id="PTHR37534">
    <property type="entry name" value="TRANSCRIPTIONAL ACTIVATOR PROTEIN UGA3"/>
    <property type="match status" value="1"/>
</dbReference>
<evidence type="ECO:0000256" key="2">
    <source>
        <dbReference type="ARBA" id="ARBA00023242"/>
    </source>
</evidence>